<keyword evidence="2" id="KW-1133">Transmembrane helix</keyword>
<accession>A0A7Z0IUR3</accession>
<feature type="compositionally biased region" description="Basic and acidic residues" evidence="1">
    <location>
        <begin position="32"/>
        <end position="49"/>
    </location>
</feature>
<dbReference type="AlphaFoldDB" id="A0A7Z0IUR3"/>
<evidence type="ECO:0000256" key="1">
    <source>
        <dbReference type="SAM" id="MobiDB-lite"/>
    </source>
</evidence>
<evidence type="ECO:0000313" key="3">
    <source>
        <dbReference type="EMBL" id="NYI80240.1"/>
    </source>
</evidence>
<keyword evidence="2" id="KW-0812">Transmembrane</keyword>
<keyword evidence="4" id="KW-1185">Reference proteome</keyword>
<sequence length="112" mass="12318">MYPHCRLPVTGKLPEGRGFSAPVRLPISPCSEHNDSHESSGKTNDVDGRIRRLHRRPGADERKLATLVVVVGGIIAIALYALGLFLLLVTIDLRSPVRVDELAQRGERFPQA</sequence>
<protein>
    <submittedName>
        <fullName evidence="3">Uncharacterized protein</fullName>
    </submittedName>
</protein>
<keyword evidence="2" id="KW-0472">Membrane</keyword>
<reference evidence="3 4" key="1">
    <citation type="submission" date="2020-07" db="EMBL/GenBank/DDBJ databases">
        <title>Sequencing the genomes of 1000 actinobacteria strains.</title>
        <authorList>
            <person name="Klenk H.-P."/>
        </authorList>
    </citation>
    <scope>NUCLEOTIDE SEQUENCE [LARGE SCALE GENOMIC DNA]</scope>
    <source>
        <strain evidence="3 4">DSM 26487</strain>
    </source>
</reference>
<evidence type="ECO:0000256" key="2">
    <source>
        <dbReference type="SAM" id="Phobius"/>
    </source>
</evidence>
<feature type="region of interest" description="Disordered" evidence="1">
    <location>
        <begin position="28"/>
        <end position="49"/>
    </location>
</feature>
<gene>
    <name evidence="3" type="ORF">BJ988_004888</name>
</gene>
<organism evidence="3 4">
    <name type="scientific">Nocardioides panzhihuensis</name>
    <dbReference type="NCBI Taxonomy" id="860243"/>
    <lineage>
        <taxon>Bacteria</taxon>
        <taxon>Bacillati</taxon>
        <taxon>Actinomycetota</taxon>
        <taxon>Actinomycetes</taxon>
        <taxon>Propionibacteriales</taxon>
        <taxon>Nocardioidaceae</taxon>
        <taxon>Nocardioides</taxon>
    </lineage>
</organism>
<name>A0A7Z0IUR3_9ACTN</name>
<proteinExistence type="predicted"/>
<feature type="transmembrane region" description="Helical" evidence="2">
    <location>
        <begin position="64"/>
        <end position="91"/>
    </location>
</feature>
<comment type="caution">
    <text evidence="3">The sequence shown here is derived from an EMBL/GenBank/DDBJ whole genome shotgun (WGS) entry which is preliminary data.</text>
</comment>
<evidence type="ECO:0000313" key="4">
    <source>
        <dbReference type="Proteomes" id="UP000564496"/>
    </source>
</evidence>
<dbReference type="Proteomes" id="UP000564496">
    <property type="component" value="Unassembled WGS sequence"/>
</dbReference>
<dbReference type="EMBL" id="JACBZR010000001">
    <property type="protein sequence ID" value="NYI80240.1"/>
    <property type="molecule type" value="Genomic_DNA"/>
</dbReference>